<dbReference type="Pfam" id="PF06697">
    <property type="entry name" value="DUF1191"/>
    <property type="match status" value="1"/>
</dbReference>
<keyword evidence="1" id="KW-0732">Signal</keyword>
<evidence type="ECO:0000256" key="1">
    <source>
        <dbReference type="SAM" id="SignalP"/>
    </source>
</evidence>
<dbReference type="AlphaFoldDB" id="A0A9R0TRG1"/>
<accession>A0A9R0TRG1</accession>
<dbReference type="Proteomes" id="UP000324705">
    <property type="component" value="Chromosome 5A"/>
</dbReference>
<dbReference type="Gramene" id="TRITD5Av1G111050.2">
    <property type="protein sequence ID" value="TRITD5Av1G111050.2"/>
    <property type="gene ID" value="TRITD5Av1G111050"/>
</dbReference>
<keyword evidence="3" id="KW-1185">Reference proteome</keyword>
<gene>
    <name evidence="2" type="ORF">TRITD_5Av1G111050</name>
</gene>
<dbReference type="PANTHER" id="PTHR33512">
    <property type="entry name" value="PROTEIN, PUTATIVE (DUF1191)-RELATED"/>
    <property type="match status" value="1"/>
</dbReference>
<name>A0A9R0TRG1_TRITD</name>
<organism evidence="2 3">
    <name type="scientific">Triticum turgidum subsp. durum</name>
    <name type="common">Durum wheat</name>
    <name type="synonym">Triticum durum</name>
    <dbReference type="NCBI Taxonomy" id="4567"/>
    <lineage>
        <taxon>Eukaryota</taxon>
        <taxon>Viridiplantae</taxon>
        <taxon>Streptophyta</taxon>
        <taxon>Embryophyta</taxon>
        <taxon>Tracheophyta</taxon>
        <taxon>Spermatophyta</taxon>
        <taxon>Magnoliopsida</taxon>
        <taxon>Liliopsida</taxon>
        <taxon>Poales</taxon>
        <taxon>Poaceae</taxon>
        <taxon>BOP clade</taxon>
        <taxon>Pooideae</taxon>
        <taxon>Triticodae</taxon>
        <taxon>Triticeae</taxon>
        <taxon>Triticinae</taxon>
        <taxon>Triticum</taxon>
    </lineage>
</organism>
<dbReference type="InterPro" id="IPR010605">
    <property type="entry name" value="DUF1191"/>
</dbReference>
<protein>
    <recommendedName>
        <fullName evidence="4">rRNA N-glycosidase</fullName>
    </recommendedName>
</protein>
<proteinExistence type="predicted"/>
<dbReference type="GO" id="GO:0016020">
    <property type="term" value="C:membrane"/>
    <property type="evidence" value="ECO:0007669"/>
    <property type="project" value="TreeGrafter"/>
</dbReference>
<feature type="signal peptide" evidence="1">
    <location>
        <begin position="1"/>
        <end position="22"/>
    </location>
</feature>
<feature type="chain" id="PRO_5040171617" description="rRNA N-glycosidase" evidence="1">
    <location>
        <begin position="23"/>
        <end position="222"/>
    </location>
</feature>
<dbReference type="PANTHER" id="PTHR33512:SF14">
    <property type="entry name" value="EXPRESSED PROTEIN"/>
    <property type="match status" value="1"/>
</dbReference>
<evidence type="ECO:0008006" key="4">
    <source>
        <dbReference type="Google" id="ProtNLM"/>
    </source>
</evidence>
<evidence type="ECO:0000313" key="3">
    <source>
        <dbReference type="Proteomes" id="UP000324705"/>
    </source>
</evidence>
<sequence>MDFLLCVCLLQLLFLRSSPVAAQQPTPSPARALDAMLQEYAYRALVRPRTGIVYNATVPGNLTGVSVSALRLRSGSLRRKGLSQYFQFGLPTGVIAQPRVERMLLVYHNLGNWSQHYYPPPPGYTYLSPVLGLLAYDAANLSAVGLPELNIVASGSPILVHFSNVRAAPAGRPAPRSRHKRAKKLEVMERNSEVGETLRMAQSLTITNNARRHGICPSVRGC</sequence>
<dbReference type="EMBL" id="LT934119">
    <property type="protein sequence ID" value="VAI15990.1"/>
    <property type="molecule type" value="Genomic_DNA"/>
</dbReference>
<evidence type="ECO:0000313" key="2">
    <source>
        <dbReference type="EMBL" id="VAI15990.1"/>
    </source>
</evidence>
<reference evidence="2 3" key="1">
    <citation type="submission" date="2017-09" db="EMBL/GenBank/DDBJ databases">
        <authorList>
            <consortium name="International Durum Wheat Genome Sequencing Consortium (IDWGSC)"/>
            <person name="Milanesi L."/>
        </authorList>
    </citation>
    <scope>NUCLEOTIDE SEQUENCE [LARGE SCALE GENOMIC DNA]</scope>
    <source>
        <strain evidence="3">cv. Svevo</strain>
    </source>
</reference>